<reference evidence="2 3" key="1">
    <citation type="submission" date="2015-03" db="EMBL/GenBank/DDBJ databases">
        <authorList>
            <person name="Hassan Y.I."/>
            <person name="Lepp D."/>
            <person name="Li X.-Z."/>
            <person name="Zhou T."/>
        </authorList>
    </citation>
    <scope>NUCLEOTIDE SEQUENCE [LARGE SCALE GENOMIC DNA]</scope>
    <source>
        <strain evidence="2 3">BD-c194</strain>
    </source>
</reference>
<accession>A0A0F5FXY3</accession>
<gene>
    <name evidence="2" type="ORF">VE25_04065</name>
</gene>
<evidence type="ECO:0000313" key="3">
    <source>
        <dbReference type="Proteomes" id="UP000033632"/>
    </source>
</evidence>
<comment type="caution">
    <text evidence="2">The sequence shown here is derived from an EMBL/GenBank/DDBJ whole genome shotgun (WGS) entry which is preliminary data.</text>
</comment>
<dbReference type="PROSITE" id="PS51725">
    <property type="entry name" value="ABM"/>
    <property type="match status" value="1"/>
</dbReference>
<dbReference type="PATRIC" id="fig|443610.3.peg.3293"/>
<dbReference type="Proteomes" id="UP000033632">
    <property type="component" value="Unassembled WGS sequence"/>
</dbReference>
<keyword evidence="3" id="KW-1185">Reference proteome</keyword>
<dbReference type="SUPFAM" id="SSF54909">
    <property type="entry name" value="Dimeric alpha+beta barrel"/>
    <property type="match status" value="1"/>
</dbReference>
<protein>
    <recommendedName>
        <fullName evidence="1">ABM domain-containing protein</fullName>
    </recommendedName>
</protein>
<dbReference type="RefSeq" id="WP_046107322.1">
    <property type="nucleotide sequence ID" value="NZ_JZEX01000052.1"/>
</dbReference>
<name>A0A0F5FXY3_9HYPH</name>
<evidence type="ECO:0000313" key="2">
    <source>
        <dbReference type="EMBL" id="KKB13017.1"/>
    </source>
</evidence>
<evidence type="ECO:0000259" key="1">
    <source>
        <dbReference type="PROSITE" id="PS51725"/>
    </source>
</evidence>
<feature type="domain" description="ABM" evidence="1">
    <location>
        <begin position="1"/>
        <end position="94"/>
    </location>
</feature>
<dbReference type="InterPro" id="IPR007138">
    <property type="entry name" value="ABM_dom"/>
</dbReference>
<proteinExistence type="predicted"/>
<dbReference type="AlphaFoldDB" id="A0A0F5FXY3"/>
<dbReference type="EMBL" id="JZEX01000052">
    <property type="protein sequence ID" value="KKB13017.1"/>
    <property type="molecule type" value="Genomic_DNA"/>
</dbReference>
<dbReference type="InterPro" id="IPR011008">
    <property type="entry name" value="Dimeric_a/b-barrel"/>
</dbReference>
<organism evidence="2 3">
    <name type="scientific">Devosia geojensis</name>
    <dbReference type="NCBI Taxonomy" id="443610"/>
    <lineage>
        <taxon>Bacteria</taxon>
        <taxon>Pseudomonadati</taxon>
        <taxon>Pseudomonadota</taxon>
        <taxon>Alphaproteobacteria</taxon>
        <taxon>Hyphomicrobiales</taxon>
        <taxon>Devosiaceae</taxon>
        <taxon>Devosia</taxon>
    </lineage>
</organism>
<sequence length="105" mass="12206">MILRRWSGRIRGADEAEYVDYIRRTGADEYAATEGNLGYQIVVRRGADGTSEVATLSWWRDVEAIKRFAGEAYELAHYYPEDDRYLIERPETVDHYEVVEDGRQA</sequence>
<dbReference type="OrthoDB" id="7210869at2"/>
<dbReference type="STRING" id="443610.VE25_04065"/>